<feature type="binding site" evidence="4 6">
    <location>
        <position position="135"/>
    </location>
    <ligand>
        <name>substrate</name>
    </ligand>
</feature>
<dbReference type="EMBL" id="CP034593">
    <property type="protein sequence ID" value="AZQ76107.1"/>
    <property type="molecule type" value="Genomic_DNA"/>
</dbReference>
<comment type="catalytic activity">
    <reaction evidence="4 7">
        <text>uridine(38/39/40) in tRNA = pseudouridine(38/39/40) in tRNA</text>
        <dbReference type="Rhea" id="RHEA:22376"/>
        <dbReference type="Rhea" id="RHEA-COMP:10085"/>
        <dbReference type="Rhea" id="RHEA-COMP:10087"/>
        <dbReference type="ChEBI" id="CHEBI:65314"/>
        <dbReference type="ChEBI" id="CHEBI:65315"/>
        <dbReference type="EC" id="5.4.99.12"/>
    </reaction>
</comment>
<dbReference type="SUPFAM" id="SSF55120">
    <property type="entry name" value="Pseudouridine synthase"/>
    <property type="match status" value="1"/>
</dbReference>
<feature type="domain" description="Pseudouridine synthase I TruA alpha/beta" evidence="8">
    <location>
        <begin position="167"/>
        <end position="273"/>
    </location>
</feature>
<dbReference type="GO" id="GO:0003723">
    <property type="term" value="F:RNA binding"/>
    <property type="evidence" value="ECO:0007669"/>
    <property type="project" value="InterPro"/>
</dbReference>
<dbReference type="EC" id="5.4.99.12" evidence="4"/>
<gene>
    <name evidence="4 9" type="primary">truA</name>
    <name evidence="9" type="ORF">EJ997_00970</name>
</gene>
<evidence type="ECO:0000259" key="8">
    <source>
        <dbReference type="Pfam" id="PF01416"/>
    </source>
</evidence>
<comment type="function">
    <text evidence="4">Formation of pseudouridine at positions 38, 39 and 40 in the anticodon stem and loop of transfer RNAs.</text>
</comment>
<dbReference type="RefSeq" id="WP_126702916.1">
    <property type="nucleotide sequence ID" value="NZ_CP034593.1"/>
</dbReference>
<dbReference type="NCBIfam" id="TIGR00071">
    <property type="entry name" value="hisT_truA"/>
    <property type="match status" value="1"/>
</dbReference>
<dbReference type="InterPro" id="IPR020095">
    <property type="entry name" value="PsdUridine_synth_TruA_C"/>
</dbReference>
<dbReference type="Gene3D" id="3.30.70.580">
    <property type="entry name" value="Pseudouridine synthase I, catalytic domain, N-terminal subdomain"/>
    <property type="match status" value="1"/>
</dbReference>
<dbReference type="GO" id="GO:0031119">
    <property type="term" value="P:tRNA pseudouridine synthesis"/>
    <property type="evidence" value="ECO:0007669"/>
    <property type="project" value="UniProtKB-UniRule"/>
</dbReference>
<feature type="active site" description="Nucleophile" evidence="4 5">
    <location>
        <position position="52"/>
    </location>
</feature>
<dbReference type="HAMAP" id="MF_00171">
    <property type="entry name" value="TruA"/>
    <property type="match status" value="1"/>
</dbReference>
<evidence type="ECO:0000256" key="7">
    <source>
        <dbReference type="RuleBase" id="RU003792"/>
    </source>
</evidence>
<evidence type="ECO:0000256" key="3">
    <source>
        <dbReference type="ARBA" id="ARBA00023235"/>
    </source>
</evidence>
<dbReference type="AlphaFoldDB" id="A0A3Q9G5I0"/>
<keyword evidence="2 4" id="KW-0819">tRNA processing</keyword>
<sequence length="304" mass="32917">MMRIRLDLSYDGTRFHGWALQPGLRTVEGVLTAALKTVLRHDVKLTVAGRTDAGVHAARQTAHFDVDEAAWNALPGRSDRHPSQALLTRLGGVLARESGAKSINGSGAIGDIVIAGAAEVSTDFDARFSAVGRAYRYRIDDRVVSGVFTSHIATRTAQLDDGVMAEAALRLLGEHDFLSFCKPREGATTIRTLRKIEVHRPAIGPDAGLLVVDLEADAFCHSMVRSIVGALIEVGRGKKESTWPAERLAEQSRDRGVIIAPARGLMLERVDYPADDMLAEQANKARRVRENPLTSTAQAIDPVV</sequence>
<comment type="caution">
    <text evidence="4">Lacks conserved residue(s) required for the propagation of feature annotation.</text>
</comment>
<dbReference type="InterPro" id="IPR001406">
    <property type="entry name" value="PsdUridine_synth_TruA"/>
</dbReference>
<dbReference type="PANTHER" id="PTHR11142">
    <property type="entry name" value="PSEUDOURIDYLATE SYNTHASE"/>
    <property type="match status" value="1"/>
</dbReference>
<protein>
    <recommendedName>
        <fullName evidence="4">tRNA pseudouridine synthase A</fullName>
        <ecNumber evidence="4">5.4.99.12</ecNumber>
    </recommendedName>
    <alternativeName>
        <fullName evidence="4">tRNA pseudouridine(38-40) synthase</fullName>
    </alternativeName>
    <alternativeName>
        <fullName evidence="4">tRNA pseudouridylate synthase I</fullName>
    </alternativeName>
    <alternativeName>
        <fullName evidence="4">tRNA-uridine isomerase I</fullName>
    </alternativeName>
</protein>
<dbReference type="Gene3D" id="3.30.70.660">
    <property type="entry name" value="Pseudouridine synthase I, catalytic domain, C-terminal subdomain"/>
    <property type="match status" value="1"/>
</dbReference>
<keyword evidence="3 4" id="KW-0413">Isomerase</keyword>
<evidence type="ECO:0000256" key="6">
    <source>
        <dbReference type="PIRSR" id="PIRSR001430-2"/>
    </source>
</evidence>
<name>A0A3Q9G5I0_9ACTO</name>
<evidence type="ECO:0000313" key="9">
    <source>
        <dbReference type="EMBL" id="AZQ76107.1"/>
    </source>
</evidence>
<evidence type="ECO:0000256" key="1">
    <source>
        <dbReference type="ARBA" id="ARBA00009375"/>
    </source>
</evidence>
<dbReference type="PIRSF" id="PIRSF001430">
    <property type="entry name" value="tRNA_psdUrid_synth"/>
    <property type="match status" value="1"/>
</dbReference>
<accession>A0A3Q9G5I0</accession>
<evidence type="ECO:0000256" key="5">
    <source>
        <dbReference type="PIRSR" id="PIRSR001430-1"/>
    </source>
</evidence>
<dbReference type="InterPro" id="IPR020103">
    <property type="entry name" value="PsdUridine_synth_cat_dom_sf"/>
</dbReference>
<organism evidence="9 10">
    <name type="scientific">Flaviflexus ciconiae</name>
    <dbReference type="NCBI Taxonomy" id="2496867"/>
    <lineage>
        <taxon>Bacteria</taxon>
        <taxon>Bacillati</taxon>
        <taxon>Actinomycetota</taxon>
        <taxon>Actinomycetes</taxon>
        <taxon>Actinomycetales</taxon>
        <taxon>Actinomycetaceae</taxon>
        <taxon>Flaviflexus</taxon>
    </lineage>
</organism>
<comment type="subunit">
    <text evidence="4">Homodimer.</text>
</comment>
<reference evidence="9 10" key="1">
    <citation type="submission" date="2018-12" db="EMBL/GenBank/DDBJ databases">
        <title>Complete genome sequence of Flaviflexus sp. H23T48.</title>
        <authorList>
            <person name="Bae J.-W."/>
            <person name="Lee J.-Y."/>
        </authorList>
    </citation>
    <scope>NUCLEOTIDE SEQUENCE [LARGE SCALE GENOMIC DNA]</scope>
    <source>
        <strain evidence="9 10">H23T48</strain>
    </source>
</reference>
<evidence type="ECO:0000313" key="10">
    <source>
        <dbReference type="Proteomes" id="UP000280344"/>
    </source>
</evidence>
<dbReference type="OrthoDB" id="9811823at2"/>
<dbReference type="GO" id="GO:0160147">
    <property type="term" value="F:tRNA pseudouridine(38-40) synthase activity"/>
    <property type="evidence" value="ECO:0007669"/>
    <property type="project" value="UniProtKB-EC"/>
</dbReference>
<dbReference type="InterPro" id="IPR020097">
    <property type="entry name" value="PsdUridine_synth_TruA_a/b_dom"/>
</dbReference>
<dbReference type="Proteomes" id="UP000280344">
    <property type="component" value="Chromosome"/>
</dbReference>
<dbReference type="CDD" id="cd02570">
    <property type="entry name" value="PseudoU_synth_EcTruA"/>
    <property type="match status" value="1"/>
</dbReference>
<evidence type="ECO:0000256" key="4">
    <source>
        <dbReference type="HAMAP-Rule" id="MF_00171"/>
    </source>
</evidence>
<evidence type="ECO:0000256" key="2">
    <source>
        <dbReference type="ARBA" id="ARBA00022694"/>
    </source>
</evidence>
<comment type="similarity">
    <text evidence="1 4 7">Belongs to the tRNA pseudouridine synthase TruA family.</text>
</comment>
<keyword evidence="10" id="KW-1185">Reference proteome</keyword>
<proteinExistence type="inferred from homology"/>
<dbReference type="InterPro" id="IPR020094">
    <property type="entry name" value="TruA/RsuA/RluB/E/F_N"/>
</dbReference>
<dbReference type="Pfam" id="PF01416">
    <property type="entry name" value="PseudoU_synth_1"/>
    <property type="match status" value="1"/>
</dbReference>
<dbReference type="PANTHER" id="PTHR11142:SF0">
    <property type="entry name" value="TRNA PSEUDOURIDINE SYNTHASE-LIKE 1"/>
    <property type="match status" value="1"/>
</dbReference>
<dbReference type="KEGG" id="flh:EJ997_00970"/>